<dbReference type="GeneTree" id="ENSGT00390000011620"/>
<evidence type="ECO:0000256" key="1">
    <source>
        <dbReference type="ARBA" id="ARBA00004123"/>
    </source>
</evidence>
<dbReference type="InterPro" id="IPR009072">
    <property type="entry name" value="Histone-fold"/>
</dbReference>
<dbReference type="GO" id="GO:0046982">
    <property type="term" value="F:protein heterodimerization activity"/>
    <property type="evidence" value="ECO:0007669"/>
    <property type="project" value="InterPro"/>
</dbReference>
<feature type="compositionally biased region" description="Basic and acidic residues" evidence="6">
    <location>
        <begin position="156"/>
        <end position="174"/>
    </location>
</feature>
<dbReference type="GO" id="GO:0016251">
    <property type="term" value="F:RNA polymerase II general transcription initiation factor activity"/>
    <property type="evidence" value="ECO:0007669"/>
    <property type="project" value="TreeGrafter"/>
</dbReference>
<evidence type="ECO:0000313" key="8">
    <source>
        <dbReference type="Ensembl" id="ENSAMXP00000047185.1"/>
    </source>
</evidence>
<dbReference type="Gene3D" id="1.10.20.10">
    <property type="entry name" value="Histone, subunit A"/>
    <property type="match status" value="1"/>
</dbReference>
<dbReference type="CDD" id="cd08045">
    <property type="entry name" value="HFD_TAF4"/>
    <property type="match status" value="1"/>
</dbReference>
<dbReference type="Pfam" id="PF05236">
    <property type="entry name" value="TAF4"/>
    <property type="match status" value="1"/>
</dbReference>
<reference evidence="8" key="4">
    <citation type="submission" date="2025-09" db="UniProtKB">
        <authorList>
            <consortium name="Ensembl"/>
        </authorList>
    </citation>
    <scope>IDENTIFICATION</scope>
</reference>
<evidence type="ECO:0000256" key="2">
    <source>
        <dbReference type="ARBA" id="ARBA00006178"/>
    </source>
</evidence>
<feature type="compositionally biased region" description="Low complexity" evidence="6">
    <location>
        <begin position="214"/>
        <end position="234"/>
    </location>
</feature>
<dbReference type="SUPFAM" id="SSF47113">
    <property type="entry name" value="Histone-fold"/>
    <property type="match status" value="1"/>
</dbReference>
<evidence type="ECO:0000256" key="3">
    <source>
        <dbReference type="ARBA" id="ARBA00023015"/>
    </source>
</evidence>
<evidence type="ECO:0000313" key="9">
    <source>
        <dbReference type="Proteomes" id="UP000018467"/>
    </source>
</evidence>
<evidence type="ECO:0000256" key="4">
    <source>
        <dbReference type="ARBA" id="ARBA00023163"/>
    </source>
</evidence>
<reference evidence="9" key="1">
    <citation type="submission" date="2013-03" db="EMBL/GenBank/DDBJ databases">
        <authorList>
            <person name="Jeffery W."/>
            <person name="Warren W."/>
            <person name="Wilson R.K."/>
        </authorList>
    </citation>
    <scope>NUCLEOTIDE SEQUENCE</scope>
    <source>
        <strain evidence="9">female</strain>
    </source>
</reference>
<dbReference type="Proteomes" id="UP000018467">
    <property type="component" value="Unassembled WGS sequence"/>
</dbReference>
<evidence type="ECO:0000256" key="6">
    <source>
        <dbReference type="SAM" id="MobiDB-lite"/>
    </source>
</evidence>
<proteinExistence type="inferred from homology"/>
<feature type="domain" description="Transcription initiation factor TFIID component TAF4 C-terminal" evidence="7">
    <location>
        <begin position="16"/>
        <end position="269"/>
    </location>
</feature>
<accession>A0A3B1JZD9</accession>
<dbReference type="PANTHER" id="PTHR15138:SF22">
    <property type="entry name" value="TAFH DOMAIN-CONTAINING PROTEIN"/>
    <property type="match status" value="1"/>
</dbReference>
<keyword evidence="4" id="KW-0804">Transcription</keyword>
<sequence>QRPTTHAHSARDDDDINDVASMAGVNLNEESARILATNSELVGTQIRSCKDEAFLPTGLLHRRILETAKKYGVTEVPLEAVNFISHATQSRLRTVLEKVTSIAQHRMDSNKDEEWYEQSSDVRSQLKFFEQLERLEKQRKDEQEREILLKAAKSRSRQEDPEQARLKQKAKEMQQQELAQMRQRDANLTALAAIGPRKKRKVDSPGATTSEGCAGTEGTSAGSPASSSTVSTSSRQYPRQRITRVNLRDFIFYMEQERETNRSLLLYRALLK</sequence>
<keyword evidence="5" id="KW-0539">Nucleus</keyword>
<dbReference type="GO" id="GO:0005669">
    <property type="term" value="C:transcription factor TFIID complex"/>
    <property type="evidence" value="ECO:0007669"/>
    <property type="project" value="InterPro"/>
</dbReference>
<dbReference type="GO" id="GO:0006367">
    <property type="term" value="P:transcription initiation at RNA polymerase II promoter"/>
    <property type="evidence" value="ECO:0007669"/>
    <property type="project" value="TreeGrafter"/>
</dbReference>
<comment type="subcellular location">
    <subcellularLocation>
        <location evidence="1">Nucleus</location>
    </subcellularLocation>
</comment>
<feature type="region of interest" description="Disordered" evidence="6">
    <location>
        <begin position="150"/>
        <end position="182"/>
    </location>
</feature>
<dbReference type="FunFam" id="1.10.20.10:FF:000015">
    <property type="entry name" value="Transcription initiation factor TFIID subunit 4B"/>
    <property type="match status" value="1"/>
</dbReference>
<dbReference type="PANTHER" id="PTHR15138">
    <property type="entry name" value="TRANSCRIPTION INITIATION FACTOR TFIID SUBUNIT 4"/>
    <property type="match status" value="1"/>
</dbReference>
<reference evidence="9" key="2">
    <citation type="journal article" date="2014" name="Nat. Commun.">
        <title>The cavefish genome reveals candidate genes for eye loss.</title>
        <authorList>
            <person name="McGaugh S.E."/>
            <person name="Gross J.B."/>
            <person name="Aken B."/>
            <person name="Blin M."/>
            <person name="Borowsky R."/>
            <person name="Chalopin D."/>
            <person name="Hinaux H."/>
            <person name="Jeffery W.R."/>
            <person name="Keene A."/>
            <person name="Ma L."/>
            <person name="Minx P."/>
            <person name="Murphy D."/>
            <person name="O'Quin K.E."/>
            <person name="Retaux S."/>
            <person name="Rohner N."/>
            <person name="Searle S.M."/>
            <person name="Stahl B.A."/>
            <person name="Tabin C."/>
            <person name="Volff J.N."/>
            <person name="Yoshizawa M."/>
            <person name="Warren W.C."/>
        </authorList>
    </citation>
    <scope>NUCLEOTIDE SEQUENCE [LARGE SCALE GENOMIC DNA]</scope>
    <source>
        <strain evidence="9">female</strain>
    </source>
</reference>
<comment type="similarity">
    <text evidence="2">Belongs to the TAF4 family.</text>
</comment>
<reference evidence="8" key="3">
    <citation type="submission" date="2025-08" db="UniProtKB">
        <authorList>
            <consortium name="Ensembl"/>
        </authorList>
    </citation>
    <scope>IDENTIFICATION</scope>
</reference>
<evidence type="ECO:0000256" key="5">
    <source>
        <dbReference type="ARBA" id="ARBA00023242"/>
    </source>
</evidence>
<dbReference type="GO" id="GO:0003677">
    <property type="term" value="F:DNA binding"/>
    <property type="evidence" value="ECO:0007669"/>
    <property type="project" value="TreeGrafter"/>
</dbReference>
<feature type="region of interest" description="Disordered" evidence="6">
    <location>
        <begin position="196"/>
        <end position="238"/>
    </location>
</feature>
<dbReference type="Ensembl" id="ENSAMXT00000031575.1">
    <property type="protein sequence ID" value="ENSAMXP00000047185.1"/>
    <property type="gene ID" value="ENSAMXG00000029195.1"/>
</dbReference>
<name>A0A3B1JZD9_ASTMX</name>
<protein>
    <recommendedName>
        <fullName evidence="7">Transcription initiation factor TFIID component TAF4 C-terminal domain-containing protein</fullName>
    </recommendedName>
</protein>
<keyword evidence="3" id="KW-0805">Transcription regulation</keyword>
<dbReference type="Bgee" id="ENSAMXG00000029195">
    <property type="expression patterns" value="Expressed in brain and 9 other cell types or tissues"/>
</dbReference>
<dbReference type="InterPro" id="IPR045144">
    <property type="entry name" value="TAF4"/>
</dbReference>
<dbReference type="AlphaFoldDB" id="A0A3B1JZD9"/>
<organism evidence="8 9">
    <name type="scientific">Astyanax mexicanus</name>
    <name type="common">Blind cave fish</name>
    <name type="synonym">Astyanax fasciatus mexicanus</name>
    <dbReference type="NCBI Taxonomy" id="7994"/>
    <lineage>
        <taxon>Eukaryota</taxon>
        <taxon>Metazoa</taxon>
        <taxon>Chordata</taxon>
        <taxon>Craniata</taxon>
        <taxon>Vertebrata</taxon>
        <taxon>Euteleostomi</taxon>
        <taxon>Actinopterygii</taxon>
        <taxon>Neopterygii</taxon>
        <taxon>Teleostei</taxon>
        <taxon>Ostariophysi</taxon>
        <taxon>Characiformes</taxon>
        <taxon>Characoidei</taxon>
        <taxon>Acestrorhamphidae</taxon>
        <taxon>Acestrorhamphinae</taxon>
        <taxon>Astyanax</taxon>
    </lineage>
</organism>
<keyword evidence="9" id="KW-1185">Reference proteome</keyword>
<dbReference type="InterPro" id="IPR007900">
    <property type="entry name" value="TAF4_C"/>
</dbReference>
<evidence type="ECO:0000259" key="7">
    <source>
        <dbReference type="Pfam" id="PF05236"/>
    </source>
</evidence>